<reference evidence="2 3" key="1">
    <citation type="submission" date="2018-03" db="EMBL/GenBank/DDBJ databases">
        <title>Genome sequencing of Ottowia sp.</title>
        <authorList>
            <person name="Kim S.-J."/>
            <person name="Heo J."/>
            <person name="Kwon S.-W."/>
        </authorList>
    </citation>
    <scope>NUCLEOTIDE SEQUENCE [LARGE SCALE GENOMIC DNA]</scope>
    <source>
        <strain evidence="2 3">KADR8-3</strain>
    </source>
</reference>
<dbReference type="AlphaFoldDB" id="A0A2S0MEC1"/>
<name>A0A2S0MEC1_9BURK</name>
<evidence type="ECO:0000256" key="1">
    <source>
        <dbReference type="SAM" id="MobiDB-lite"/>
    </source>
</evidence>
<proteinExistence type="predicted"/>
<feature type="region of interest" description="Disordered" evidence="1">
    <location>
        <begin position="1"/>
        <end position="35"/>
    </location>
</feature>
<evidence type="ECO:0000313" key="2">
    <source>
        <dbReference type="EMBL" id="AVO34121.1"/>
    </source>
</evidence>
<dbReference type="Proteomes" id="UP000239709">
    <property type="component" value="Chromosome"/>
</dbReference>
<accession>A0A2S0MEC1</accession>
<sequence length="199" mass="22385">MAWPAAGQLPADAAPDARPCGARRPGQRADTRRMTPTQRYTLQQHEGPYAAWPLTSALRLDGQDTGQRVPGFVIDAQYDTPLGALLITSWDCLFEEANDFLLLGSTHRVVARKQLGAPYASYLLHAHWPVDAHTLVLHYQNHLFYTLTALAPAGLWRRAPRLRLRRVWRWRQNARMRASWESLQASLALVGAQGIASQR</sequence>
<gene>
    <name evidence="2" type="ORF">C6570_07590</name>
</gene>
<organism evidence="2 3">
    <name type="scientific">Ottowia oryzae</name>
    <dbReference type="NCBI Taxonomy" id="2109914"/>
    <lineage>
        <taxon>Bacteria</taxon>
        <taxon>Pseudomonadati</taxon>
        <taxon>Pseudomonadota</taxon>
        <taxon>Betaproteobacteria</taxon>
        <taxon>Burkholderiales</taxon>
        <taxon>Comamonadaceae</taxon>
        <taxon>Ottowia</taxon>
    </lineage>
</organism>
<keyword evidence="3" id="KW-1185">Reference proteome</keyword>
<protein>
    <submittedName>
        <fullName evidence="2">Uncharacterized protein</fullName>
    </submittedName>
</protein>
<dbReference type="EMBL" id="CP027666">
    <property type="protein sequence ID" value="AVO34121.1"/>
    <property type="molecule type" value="Genomic_DNA"/>
</dbReference>
<evidence type="ECO:0000313" key="3">
    <source>
        <dbReference type="Proteomes" id="UP000239709"/>
    </source>
</evidence>
<dbReference type="KEGG" id="otk:C6570_07590"/>